<feature type="chain" id="PRO_5045954867" evidence="1">
    <location>
        <begin position="26"/>
        <end position="312"/>
    </location>
</feature>
<gene>
    <name evidence="3" type="ORF">LDJ79_17910</name>
</gene>
<proteinExistence type="predicted"/>
<comment type="caution">
    <text evidence="3">The sequence shown here is derived from an EMBL/GenBank/DDBJ whole genome shotgun (WGS) entry which is preliminary data.</text>
</comment>
<evidence type="ECO:0000313" key="4">
    <source>
        <dbReference type="Proteomes" id="UP001199044"/>
    </source>
</evidence>
<sequence>MKLFKKLGQLLMLCLFIGVSTQAYSSTLDLTNMVWGIDYDHDGNPDNTTTYTNDLMGFFGYTLVEFDSPSTAGTLSDGDTFTDYNYLKDTTSGSGIYTTNTMTGKLADTTGTSIVYSTAEFDAGSTMTWYDANNSNASILTLDVYEGSSTLKLDDGILTIDQIKLLLSVTSVAEDYFYVKVNNEWVDLYDILNGDSYSEIYLYVLVSSDVPSSIEDADTLTDYVNDQTGSDLDNLDGYLTDTAETTEVDLSQAAENNGNGGYSYMIVNNGTSIVRKRVPEPGMLSLMGLAFLGLAGLQRRRKMQSGTNTKLN</sequence>
<dbReference type="RefSeq" id="WP_225251561.1">
    <property type="nucleotide sequence ID" value="NZ_JAIWIU010000139.1"/>
</dbReference>
<evidence type="ECO:0000313" key="3">
    <source>
        <dbReference type="EMBL" id="MCA2018001.1"/>
    </source>
</evidence>
<organism evidence="3 4">
    <name type="scientific">Vibrio tritonius</name>
    <dbReference type="NCBI Taxonomy" id="1435069"/>
    <lineage>
        <taxon>Bacteria</taxon>
        <taxon>Pseudomonadati</taxon>
        <taxon>Pseudomonadota</taxon>
        <taxon>Gammaproteobacteria</taxon>
        <taxon>Vibrionales</taxon>
        <taxon>Vibrionaceae</taxon>
        <taxon>Vibrio</taxon>
    </lineage>
</organism>
<dbReference type="Proteomes" id="UP001199044">
    <property type="component" value="Unassembled WGS sequence"/>
</dbReference>
<dbReference type="Pfam" id="PF07589">
    <property type="entry name" value="PEP-CTERM"/>
    <property type="match status" value="1"/>
</dbReference>
<accession>A0ABS7YQP0</accession>
<feature type="domain" description="Ice-binding protein C-terminal" evidence="2">
    <location>
        <begin position="278"/>
        <end position="300"/>
    </location>
</feature>
<evidence type="ECO:0000256" key="1">
    <source>
        <dbReference type="SAM" id="SignalP"/>
    </source>
</evidence>
<protein>
    <submittedName>
        <fullName evidence="3">PEP-CTERM sorting domain-containing protein</fullName>
    </submittedName>
</protein>
<feature type="signal peptide" evidence="1">
    <location>
        <begin position="1"/>
        <end position="25"/>
    </location>
</feature>
<dbReference type="NCBIfam" id="TIGR02595">
    <property type="entry name" value="PEP_CTERM"/>
    <property type="match status" value="1"/>
</dbReference>
<keyword evidence="4" id="KW-1185">Reference proteome</keyword>
<dbReference type="EMBL" id="JAIWIU010000139">
    <property type="protein sequence ID" value="MCA2018001.1"/>
    <property type="molecule type" value="Genomic_DNA"/>
</dbReference>
<name>A0ABS7YQP0_9VIBR</name>
<reference evidence="4" key="1">
    <citation type="submission" date="2023-07" db="EMBL/GenBank/DDBJ databases">
        <title>Molecular identification of indigenous halophilic bacteria isolated from red sea cost, biodegradation of synthetic dyes and assessment of degraded metabolite toxicity.</title>
        <authorList>
            <person name="Chaieb K."/>
            <person name="Altayb H.N."/>
        </authorList>
    </citation>
    <scope>NUCLEOTIDE SEQUENCE [LARGE SCALE GENOMIC DNA]</scope>
    <source>
        <strain evidence="4">K20</strain>
    </source>
</reference>
<dbReference type="InterPro" id="IPR013424">
    <property type="entry name" value="Ice-binding_C"/>
</dbReference>
<keyword evidence="1" id="KW-0732">Signal</keyword>
<evidence type="ECO:0000259" key="2">
    <source>
        <dbReference type="Pfam" id="PF07589"/>
    </source>
</evidence>